<evidence type="ECO:0000259" key="4">
    <source>
        <dbReference type="Pfam" id="PF00808"/>
    </source>
</evidence>
<gene>
    <name evidence="5" type="ORF">CBR_g34808</name>
</gene>
<feature type="compositionally biased region" description="Basic and acidic residues" evidence="3">
    <location>
        <begin position="184"/>
        <end position="206"/>
    </location>
</feature>
<organism evidence="5 6">
    <name type="scientific">Chara braunii</name>
    <name type="common">Braun's stonewort</name>
    <dbReference type="NCBI Taxonomy" id="69332"/>
    <lineage>
        <taxon>Eukaryota</taxon>
        <taxon>Viridiplantae</taxon>
        <taxon>Streptophyta</taxon>
        <taxon>Charophyceae</taxon>
        <taxon>Charales</taxon>
        <taxon>Characeae</taxon>
        <taxon>Chara</taxon>
    </lineage>
</organism>
<dbReference type="GO" id="GO:0005634">
    <property type="term" value="C:nucleus"/>
    <property type="evidence" value="ECO:0007669"/>
    <property type="project" value="UniProtKB-SubCell"/>
</dbReference>
<feature type="domain" description="Transcription factor CBF/NF-Y/archaeal histone" evidence="4">
    <location>
        <begin position="77"/>
        <end position="137"/>
    </location>
</feature>
<dbReference type="Pfam" id="PF00808">
    <property type="entry name" value="CBFD_NFYB_HMF"/>
    <property type="match status" value="1"/>
</dbReference>
<comment type="subcellular location">
    <subcellularLocation>
        <location evidence="1">Nucleus</location>
    </subcellularLocation>
</comment>
<evidence type="ECO:0000256" key="1">
    <source>
        <dbReference type="ARBA" id="ARBA00004123"/>
    </source>
</evidence>
<evidence type="ECO:0000313" key="6">
    <source>
        <dbReference type="Proteomes" id="UP000265515"/>
    </source>
</evidence>
<evidence type="ECO:0000256" key="2">
    <source>
        <dbReference type="ARBA" id="ARBA00023242"/>
    </source>
</evidence>
<dbReference type="OrthoDB" id="653904at2759"/>
<dbReference type="Gene3D" id="1.10.20.10">
    <property type="entry name" value="Histone, subunit A"/>
    <property type="match status" value="1"/>
</dbReference>
<feature type="region of interest" description="Disordered" evidence="3">
    <location>
        <begin position="272"/>
        <end position="319"/>
    </location>
</feature>
<comment type="caution">
    <text evidence="5">The sequence shown here is derived from an EMBL/GenBank/DDBJ whole genome shotgun (WGS) entry which is preliminary data.</text>
</comment>
<dbReference type="GO" id="GO:0046982">
    <property type="term" value="F:protein heterodimerization activity"/>
    <property type="evidence" value="ECO:0007669"/>
    <property type="project" value="InterPro"/>
</dbReference>
<protein>
    <recommendedName>
        <fullName evidence="4">Transcription factor CBF/NF-Y/archaeal histone domain-containing protein</fullName>
    </recommendedName>
</protein>
<name>A0A388LJK5_CHABU</name>
<dbReference type="InterPro" id="IPR050568">
    <property type="entry name" value="Transcr_DNA_Rep_Reg"/>
</dbReference>
<proteinExistence type="predicted"/>
<evidence type="ECO:0000313" key="5">
    <source>
        <dbReference type="EMBL" id="GBG82431.1"/>
    </source>
</evidence>
<dbReference type="SUPFAM" id="SSF47113">
    <property type="entry name" value="Histone-fold"/>
    <property type="match status" value="1"/>
</dbReference>
<reference evidence="5 6" key="1">
    <citation type="journal article" date="2018" name="Cell">
        <title>The Chara Genome: Secondary Complexity and Implications for Plant Terrestrialization.</title>
        <authorList>
            <person name="Nishiyama T."/>
            <person name="Sakayama H."/>
            <person name="Vries J.D."/>
            <person name="Buschmann H."/>
            <person name="Saint-Marcoux D."/>
            <person name="Ullrich K.K."/>
            <person name="Haas F.B."/>
            <person name="Vanderstraeten L."/>
            <person name="Becker D."/>
            <person name="Lang D."/>
            <person name="Vosolsobe S."/>
            <person name="Rombauts S."/>
            <person name="Wilhelmsson P.K.I."/>
            <person name="Janitza P."/>
            <person name="Kern R."/>
            <person name="Heyl A."/>
            <person name="Rumpler F."/>
            <person name="Villalobos L.I.A.C."/>
            <person name="Clay J.M."/>
            <person name="Skokan R."/>
            <person name="Toyoda A."/>
            <person name="Suzuki Y."/>
            <person name="Kagoshima H."/>
            <person name="Schijlen E."/>
            <person name="Tajeshwar N."/>
            <person name="Catarino B."/>
            <person name="Hetherington A.J."/>
            <person name="Saltykova A."/>
            <person name="Bonnot C."/>
            <person name="Breuninger H."/>
            <person name="Symeonidi A."/>
            <person name="Radhakrishnan G.V."/>
            <person name="Van Nieuwerburgh F."/>
            <person name="Deforce D."/>
            <person name="Chang C."/>
            <person name="Karol K.G."/>
            <person name="Hedrich R."/>
            <person name="Ulvskov P."/>
            <person name="Glockner G."/>
            <person name="Delwiche C.F."/>
            <person name="Petrasek J."/>
            <person name="Van de Peer Y."/>
            <person name="Friml J."/>
            <person name="Beilby M."/>
            <person name="Dolan L."/>
            <person name="Kohara Y."/>
            <person name="Sugano S."/>
            <person name="Fujiyama A."/>
            <person name="Delaux P.-M."/>
            <person name="Quint M."/>
            <person name="TheiBen G."/>
            <person name="Hagemann M."/>
            <person name="Harholt J."/>
            <person name="Dunand C."/>
            <person name="Zachgo S."/>
            <person name="Langdale J."/>
            <person name="Maumus F."/>
            <person name="Straeten D.V.D."/>
            <person name="Gould S.B."/>
            <person name="Rensing S.A."/>
        </authorList>
    </citation>
    <scope>NUCLEOTIDE SEQUENCE [LARGE SCALE GENOMIC DNA]</scope>
    <source>
        <strain evidence="5 6">S276</strain>
    </source>
</reference>
<dbReference type="PANTHER" id="PTHR10252">
    <property type="entry name" value="HISTONE-LIKE TRANSCRIPTION FACTOR CCAAT-RELATED"/>
    <property type="match status" value="1"/>
</dbReference>
<dbReference type="InterPro" id="IPR009072">
    <property type="entry name" value="Histone-fold"/>
</dbReference>
<dbReference type="Gramene" id="GBG82431">
    <property type="protein sequence ID" value="GBG82431"/>
    <property type="gene ID" value="CBR_g34808"/>
</dbReference>
<evidence type="ECO:0000256" key="3">
    <source>
        <dbReference type="SAM" id="MobiDB-lite"/>
    </source>
</evidence>
<feature type="region of interest" description="Disordered" evidence="3">
    <location>
        <begin position="154"/>
        <end position="221"/>
    </location>
</feature>
<dbReference type="EMBL" id="BFEA01000406">
    <property type="protein sequence ID" value="GBG82431.1"/>
    <property type="molecule type" value="Genomic_DNA"/>
</dbReference>
<dbReference type="CDD" id="cd22906">
    <property type="entry name" value="HFD_DRAP1"/>
    <property type="match status" value="1"/>
</dbReference>
<accession>A0A388LJK5</accession>
<dbReference type="GO" id="GO:0016251">
    <property type="term" value="F:RNA polymerase II general transcription initiation factor activity"/>
    <property type="evidence" value="ECO:0007669"/>
    <property type="project" value="TreeGrafter"/>
</dbReference>
<sequence length="600" mass="64065">MTQVRFRLAADRSGSTTTNLRAGVELQSASCGLVTEELVCIGKHEEEAGHAIPRGSRPLPQFVSPRNAEGGKATWCQARIKKIMQADEDVGKIAQATPVLISKALELFLQDLCGKTYEIMAARGGRTIGINHLKACVMSNAVFDFLKDVVSRAPDVASEASTEDKSIGSTRSRRVWDGQSDESGSDKDDVKRLRMDPSRDPVERQRGQGRGRGRPARARVHVPWAAITSREGPRVPEERCEERYGCRARRTQSEDSLNDGSLVDRVRLEQAPTHAAAVQRPVSSLLSGSGNGHSERGAVDTRSWGDGSAEGGGGGIVGAGRIVQQPRANSLTSGVFRTADGWGVDFTVHGQMGGVFSTRETLQPRFADNFYQGVLDHHVGVQKLLPNNCFVTSRGPTGEASAVVEALASGISTECIGGNFPTCRFADSPQQDAGGVASSNASPGSRVTERLIDDITTVTRAGDLSCVTSCGQEEGASLKRQPRDFDLNMDLMANADSALVSLANGGGEAIALGGGGPITVQVPVHDGEGGMKAWAEARQHDRDRDSMKVQRLNGWGSLCDSVAVEGLPGSLYRSRGGVIMDVGEEEEGEEEDYDNFDEDD</sequence>
<dbReference type="InterPro" id="IPR003958">
    <property type="entry name" value="CBFA_NFYB_domain"/>
</dbReference>
<dbReference type="GO" id="GO:0001046">
    <property type="term" value="F:core promoter sequence-specific DNA binding"/>
    <property type="evidence" value="ECO:0007669"/>
    <property type="project" value="TreeGrafter"/>
</dbReference>
<dbReference type="AlphaFoldDB" id="A0A388LJK5"/>
<dbReference type="PANTHER" id="PTHR10252:SF5">
    <property type="entry name" value="DR1-ASSOCIATED COREPRESSOR"/>
    <property type="match status" value="1"/>
</dbReference>
<dbReference type="Proteomes" id="UP000265515">
    <property type="component" value="Unassembled WGS sequence"/>
</dbReference>
<keyword evidence="2" id="KW-0539">Nucleus</keyword>
<dbReference type="STRING" id="69332.A0A388LJK5"/>
<feature type="compositionally biased region" description="Basic residues" evidence="3">
    <location>
        <begin position="207"/>
        <end position="220"/>
    </location>
</feature>
<keyword evidence="6" id="KW-1185">Reference proteome</keyword>
<feature type="compositionally biased region" description="Gly residues" evidence="3">
    <location>
        <begin position="308"/>
        <end position="318"/>
    </location>
</feature>